<comment type="similarity">
    <text evidence="1">Belongs to the helicase family. DnaB subfamily.</text>
</comment>
<dbReference type="PANTHER" id="PTHR30153:SF2">
    <property type="entry name" value="REPLICATIVE DNA HELICASE"/>
    <property type="match status" value="1"/>
</dbReference>
<dbReference type="Pfam" id="PF00772">
    <property type="entry name" value="DnaB"/>
    <property type="match status" value="1"/>
</dbReference>
<keyword evidence="3" id="KW-0235">DNA replication</keyword>
<evidence type="ECO:0000313" key="15">
    <source>
        <dbReference type="Proteomes" id="UP000837803"/>
    </source>
</evidence>
<evidence type="ECO:0000256" key="9">
    <source>
        <dbReference type="ARBA" id="ARBA00023235"/>
    </source>
</evidence>
<evidence type="ECO:0000256" key="10">
    <source>
        <dbReference type="ARBA" id="ARBA00044969"/>
    </source>
</evidence>
<dbReference type="EC" id="5.6.2.3" evidence="10"/>
<dbReference type="InterPro" id="IPR027417">
    <property type="entry name" value="P-loop_NTPase"/>
</dbReference>
<evidence type="ECO:0000313" key="14">
    <source>
        <dbReference type="EMBL" id="CAH1002630.1"/>
    </source>
</evidence>
<organism evidence="14 15">
    <name type="scientific">Neolewinella maritima</name>
    <dbReference type="NCBI Taxonomy" id="1383882"/>
    <lineage>
        <taxon>Bacteria</taxon>
        <taxon>Pseudomonadati</taxon>
        <taxon>Bacteroidota</taxon>
        <taxon>Saprospiria</taxon>
        <taxon>Saprospirales</taxon>
        <taxon>Lewinellaceae</taxon>
        <taxon>Neolewinella</taxon>
    </lineage>
</organism>
<dbReference type="Gene3D" id="3.40.50.300">
    <property type="entry name" value="P-loop containing nucleotide triphosphate hydrolases"/>
    <property type="match status" value="1"/>
</dbReference>
<dbReference type="GO" id="GO:0016787">
    <property type="term" value="F:hydrolase activity"/>
    <property type="evidence" value="ECO:0007669"/>
    <property type="project" value="UniProtKB-KW"/>
</dbReference>
<evidence type="ECO:0000256" key="8">
    <source>
        <dbReference type="ARBA" id="ARBA00023125"/>
    </source>
</evidence>
<dbReference type="PROSITE" id="PS51199">
    <property type="entry name" value="SF4_HELICASE"/>
    <property type="match status" value="1"/>
</dbReference>
<dbReference type="Proteomes" id="UP000837803">
    <property type="component" value="Unassembled WGS sequence"/>
</dbReference>
<proteinExistence type="inferred from homology"/>
<evidence type="ECO:0000256" key="11">
    <source>
        <dbReference type="ARBA" id="ARBA00048954"/>
    </source>
</evidence>
<keyword evidence="5 14" id="KW-0378">Hydrolase</keyword>
<protein>
    <recommendedName>
        <fullName evidence="10">DNA 5'-3' helicase</fullName>
        <ecNumber evidence="10">5.6.2.3</ecNumber>
    </recommendedName>
</protein>
<gene>
    <name evidence="14" type="primary">dnaC</name>
    <name evidence="14" type="ORF">LEM8419_03502</name>
</gene>
<comment type="caution">
    <text evidence="14">The sequence shown here is derived from an EMBL/GenBank/DDBJ whole genome shotgun (WGS) entry which is preliminary data.</text>
</comment>
<dbReference type="RefSeq" id="WP_238752458.1">
    <property type="nucleotide sequence ID" value="NZ_CAKLPZ010000007.1"/>
</dbReference>
<evidence type="ECO:0000256" key="4">
    <source>
        <dbReference type="ARBA" id="ARBA00022741"/>
    </source>
</evidence>
<keyword evidence="9" id="KW-0413">Isomerase</keyword>
<dbReference type="Pfam" id="PF03796">
    <property type="entry name" value="DnaB_C"/>
    <property type="match status" value="1"/>
</dbReference>
<dbReference type="SUPFAM" id="SSF48024">
    <property type="entry name" value="N-terminal domain of DnaB helicase"/>
    <property type="match status" value="1"/>
</dbReference>
<evidence type="ECO:0000256" key="5">
    <source>
        <dbReference type="ARBA" id="ARBA00022801"/>
    </source>
</evidence>
<keyword evidence="6 14" id="KW-0347">Helicase</keyword>
<keyword evidence="4" id="KW-0547">Nucleotide-binding</keyword>
<accession>A0ABN8F6S4</accession>
<evidence type="ECO:0000256" key="7">
    <source>
        <dbReference type="ARBA" id="ARBA00022840"/>
    </source>
</evidence>
<dbReference type="SUPFAM" id="SSF52540">
    <property type="entry name" value="P-loop containing nucleoside triphosphate hydrolases"/>
    <property type="match status" value="1"/>
</dbReference>
<keyword evidence="2" id="KW-0639">Primosome</keyword>
<evidence type="ECO:0000259" key="13">
    <source>
        <dbReference type="PROSITE" id="PS51199"/>
    </source>
</evidence>
<evidence type="ECO:0000256" key="2">
    <source>
        <dbReference type="ARBA" id="ARBA00022515"/>
    </source>
</evidence>
<comment type="catalytic activity">
    <reaction evidence="11">
        <text>ATP + H2O = ADP + phosphate + H(+)</text>
        <dbReference type="Rhea" id="RHEA:13065"/>
        <dbReference type="ChEBI" id="CHEBI:15377"/>
        <dbReference type="ChEBI" id="CHEBI:15378"/>
        <dbReference type="ChEBI" id="CHEBI:30616"/>
        <dbReference type="ChEBI" id="CHEBI:43474"/>
        <dbReference type="ChEBI" id="CHEBI:456216"/>
        <dbReference type="EC" id="5.6.2.3"/>
    </reaction>
</comment>
<dbReference type="InterPro" id="IPR016136">
    <property type="entry name" value="DNA_helicase_N/primase_C"/>
</dbReference>
<evidence type="ECO:0000256" key="3">
    <source>
        <dbReference type="ARBA" id="ARBA00022705"/>
    </source>
</evidence>
<dbReference type="InterPro" id="IPR007693">
    <property type="entry name" value="DNA_helicase_DnaB-like_N"/>
</dbReference>
<dbReference type="Gene3D" id="1.10.860.10">
    <property type="entry name" value="DNAb Helicase, Chain A"/>
    <property type="match status" value="1"/>
</dbReference>
<dbReference type="InterPro" id="IPR036185">
    <property type="entry name" value="DNA_heli_DnaB-like_N_sf"/>
</dbReference>
<keyword evidence="7" id="KW-0067">ATP-binding</keyword>
<evidence type="ECO:0000256" key="6">
    <source>
        <dbReference type="ARBA" id="ARBA00022806"/>
    </source>
</evidence>
<dbReference type="EMBL" id="CAKLPZ010000007">
    <property type="protein sequence ID" value="CAH1002630.1"/>
    <property type="molecule type" value="Genomic_DNA"/>
</dbReference>
<evidence type="ECO:0000256" key="1">
    <source>
        <dbReference type="ARBA" id="ARBA00008428"/>
    </source>
</evidence>
<dbReference type="GO" id="GO:0003678">
    <property type="term" value="F:DNA helicase activity"/>
    <property type="evidence" value="ECO:0007669"/>
    <property type="project" value="UniProtKB-EC"/>
</dbReference>
<name>A0ABN8F6S4_9BACT</name>
<dbReference type="InterPro" id="IPR007694">
    <property type="entry name" value="DNA_helicase_DnaB-like_C"/>
</dbReference>
<feature type="domain" description="SF4 helicase" evidence="13">
    <location>
        <begin position="188"/>
        <end position="461"/>
    </location>
</feature>
<reference evidence="14" key="1">
    <citation type="submission" date="2021-12" db="EMBL/GenBank/DDBJ databases">
        <authorList>
            <person name="Rodrigo-Torres L."/>
            <person name="Arahal R. D."/>
            <person name="Lucena T."/>
        </authorList>
    </citation>
    <scope>NUCLEOTIDE SEQUENCE</scope>
    <source>
        <strain evidence="14">CECT 8419</strain>
    </source>
</reference>
<keyword evidence="15" id="KW-1185">Reference proteome</keyword>
<evidence type="ECO:0000256" key="12">
    <source>
        <dbReference type="SAM" id="MobiDB-lite"/>
    </source>
</evidence>
<sequence>MSTNPSNVTAYNALPAPSTTPPNDRDSEWALTAALLGDPTRIHDLTHLRPLHFYDVRFAATYAAMRSLSLDRKPVNILTVANELRAQGEMKEAGGMEMLDKLRRTTLRCDLKACELSILERWQRREGQRIGQILQDESGTVEMPTSETFAYVATQLDAVANYVSAATAPTTLDQVEQFIDFAAKQAAMGDDASFPLFGIEAVDDLADVLGGSLVVVSGSTGSGKSSAYNTILNARVNASEGAYSWSGENPPRVQINRLMASRTGIDARDLKKGRYLEHEDLVAKVAEATYVIADSGIVIEGGGLTAAQAISKIHYLKATQAMRVFLFDRLELINVSELSRDVETGRAMLMQSLRVLAGELDVIIVMACQLRKSYESRPNHEPEIADLRGTSEIGDSSTHVVMLTRPEYHGHSEMEISPGNTVDSAGMGKMMVLKNTEGEIGNVICRFNKTLTLWESYDPDAFEVSPFPKQPYGGAVMPKIEYNDGDPF</sequence>
<feature type="region of interest" description="Disordered" evidence="12">
    <location>
        <begin position="1"/>
        <end position="25"/>
    </location>
</feature>
<dbReference type="PANTHER" id="PTHR30153">
    <property type="entry name" value="REPLICATIVE DNA HELICASE DNAB"/>
    <property type="match status" value="1"/>
</dbReference>
<keyword evidence="8" id="KW-0238">DNA-binding</keyword>
<feature type="compositionally biased region" description="Polar residues" evidence="12">
    <location>
        <begin position="1"/>
        <end position="10"/>
    </location>
</feature>